<name>A0AAX2M5K6_CHRVL</name>
<dbReference type="GO" id="GO:0008704">
    <property type="term" value="F:5-carboxymethyl-2-hydroxymuconate delta-isomerase activity"/>
    <property type="evidence" value="ECO:0007669"/>
    <property type="project" value="UniProtKB-EC"/>
</dbReference>
<dbReference type="CDD" id="cd00580">
    <property type="entry name" value="CHMI"/>
    <property type="match status" value="1"/>
</dbReference>
<reference evidence="1 2" key="1">
    <citation type="submission" date="2018-06" db="EMBL/GenBank/DDBJ databases">
        <authorList>
            <consortium name="Pathogen Informatics"/>
            <person name="Doyle S."/>
        </authorList>
    </citation>
    <scope>NUCLEOTIDE SEQUENCE [LARGE SCALE GENOMIC DNA]</scope>
    <source>
        <strain evidence="1 2">NCTC8684</strain>
    </source>
</reference>
<comment type="caution">
    <text evidence="1">The sequence shown here is derived from an EMBL/GenBank/DDBJ whole genome shotgun (WGS) entry which is preliminary data.</text>
</comment>
<evidence type="ECO:0000313" key="1">
    <source>
        <dbReference type="EMBL" id="SUX31101.1"/>
    </source>
</evidence>
<organism evidence="1 2">
    <name type="scientific">Chromobacterium violaceum</name>
    <dbReference type="NCBI Taxonomy" id="536"/>
    <lineage>
        <taxon>Bacteria</taxon>
        <taxon>Pseudomonadati</taxon>
        <taxon>Pseudomonadota</taxon>
        <taxon>Betaproteobacteria</taxon>
        <taxon>Neisseriales</taxon>
        <taxon>Chromobacteriaceae</taxon>
        <taxon>Chromobacterium</taxon>
    </lineage>
</organism>
<protein>
    <submittedName>
        <fullName evidence="1">5-carboxymethyl-2-hydroxymuconate Delta-isomerase</fullName>
        <ecNumber evidence="1">5.3.3.10</ecNumber>
    </submittedName>
</protein>
<dbReference type="SUPFAM" id="SSF55331">
    <property type="entry name" value="Tautomerase/MIF"/>
    <property type="match status" value="1"/>
</dbReference>
<evidence type="ECO:0000313" key="2">
    <source>
        <dbReference type="Proteomes" id="UP000254029"/>
    </source>
</evidence>
<dbReference type="Proteomes" id="UP000254029">
    <property type="component" value="Unassembled WGS sequence"/>
</dbReference>
<dbReference type="AlphaFoldDB" id="A0AAX2M5K6"/>
<accession>A0AAX2M5K6</accession>
<dbReference type="PANTHER" id="PTHR37950">
    <property type="entry name" value="4-HYDROXYPHENYLACETATE CATABOLISM PROTEIN"/>
    <property type="match status" value="1"/>
</dbReference>
<keyword evidence="1" id="KW-0413">Isomerase</keyword>
<dbReference type="EMBL" id="UIGR01000001">
    <property type="protein sequence ID" value="SUX31101.1"/>
    <property type="molecule type" value="Genomic_DNA"/>
</dbReference>
<sequence>MRPPNHTKNSENPMPHCVIECSAEIAGHPDIDRLLHAVHEATDASGLFQGADIKVRLQSYDDFLVGGRDQDFVHITCHILAGRSDDQKGQLAERLVGAVFERLPGVQSISCEVRDMAPAAYRRRDKPQARG</sequence>
<dbReference type="InterPro" id="IPR004220">
    <property type="entry name" value="5-COMe_2-OHmuconate_Isoase"/>
</dbReference>
<dbReference type="Pfam" id="PF02962">
    <property type="entry name" value="CHMI"/>
    <property type="match status" value="1"/>
</dbReference>
<proteinExistence type="predicted"/>
<dbReference type="InterPro" id="IPR014347">
    <property type="entry name" value="Tautomerase/MIF_sf"/>
</dbReference>
<dbReference type="EC" id="5.3.3.10" evidence="1"/>
<dbReference type="Gene3D" id="3.30.429.10">
    <property type="entry name" value="Macrophage Migration Inhibitory Factor"/>
    <property type="match status" value="1"/>
</dbReference>
<dbReference type="PANTHER" id="PTHR37950:SF1">
    <property type="entry name" value="4-HYDROXYPHENYLACETATE CATABOLISM PROTEIN"/>
    <property type="match status" value="1"/>
</dbReference>
<gene>
    <name evidence="1" type="primary">hpcD</name>
    <name evidence="1" type="ORF">NCTC8684_00123</name>
</gene>